<dbReference type="EMBL" id="CASHSV030000409">
    <property type="protein sequence ID" value="CAJ2662212.1"/>
    <property type="molecule type" value="Genomic_DNA"/>
</dbReference>
<protein>
    <submittedName>
        <fullName evidence="1">Uncharacterized protein</fullName>
    </submittedName>
</protein>
<comment type="caution">
    <text evidence="1">The sequence shown here is derived from an EMBL/GenBank/DDBJ whole genome shotgun (WGS) entry which is preliminary data.</text>
</comment>
<sequence>MENLNINDTSSGGRNHADSASLSPDEKLELCLIGTLLTDKSVRFKAMQECDEPLAVKLDEMEMWVRIFNLPFGYVNESIGLLIGSHLGRYIKYDDYNDSGAWRLYIRVRVAVKVDEPLKKSLTFEKEDGGIVNVYFKYERLGVFCFLCGMLGHTESYCPKRVEPGFVDGEKEWGNFLKTSNSSIGGEASINKWLRNGRGQTRGGQSGSNNATNGTPNGSTMGGSEAIGINVGQPIQHARFGRVKVIRDVRGRGFIFQTATTNPMNQVAAYDEAVQWVPFVINHEALANPFVNSAMGQRIIHERRNNTNVLPAVTGSTSNNSALMVRSLTNGSAAAQLTLSSAVTLTPSAETVQKVTGTKTGSIPKKRLRTNMDVSEEAEEANAEVVLSKEHNEGFNAAGCDVPMQTNPLFVDKIVMASSDSPDHPDPSDSSACVTLDYNLEREKFAF</sequence>
<dbReference type="Proteomes" id="UP001177021">
    <property type="component" value="Unassembled WGS sequence"/>
</dbReference>
<name>A0ACB0KYI4_TRIPR</name>
<organism evidence="1 2">
    <name type="scientific">Trifolium pratense</name>
    <name type="common">Red clover</name>
    <dbReference type="NCBI Taxonomy" id="57577"/>
    <lineage>
        <taxon>Eukaryota</taxon>
        <taxon>Viridiplantae</taxon>
        <taxon>Streptophyta</taxon>
        <taxon>Embryophyta</taxon>
        <taxon>Tracheophyta</taxon>
        <taxon>Spermatophyta</taxon>
        <taxon>Magnoliopsida</taxon>
        <taxon>eudicotyledons</taxon>
        <taxon>Gunneridae</taxon>
        <taxon>Pentapetalae</taxon>
        <taxon>rosids</taxon>
        <taxon>fabids</taxon>
        <taxon>Fabales</taxon>
        <taxon>Fabaceae</taxon>
        <taxon>Papilionoideae</taxon>
        <taxon>50 kb inversion clade</taxon>
        <taxon>NPAAA clade</taxon>
        <taxon>Hologalegina</taxon>
        <taxon>IRL clade</taxon>
        <taxon>Trifolieae</taxon>
        <taxon>Trifolium</taxon>
    </lineage>
</organism>
<evidence type="ECO:0000313" key="2">
    <source>
        <dbReference type="Proteomes" id="UP001177021"/>
    </source>
</evidence>
<evidence type="ECO:0000313" key="1">
    <source>
        <dbReference type="EMBL" id="CAJ2662212.1"/>
    </source>
</evidence>
<accession>A0ACB0KYI4</accession>
<reference evidence="1" key="1">
    <citation type="submission" date="2023-10" db="EMBL/GenBank/DDBJ databases">
        <authorList>
            <person name="Rodriguez Cubillos JULIANA M."/>
            <person name="De Vega J."/>
        </authorList>
    </citation>
    <scope>NUCLEOTIDE SEQUENCE</scope>
</reference>
<keyword evidence="2" id="KW-1185">Reference proteome</keyword>
<gene>
    <name evidence="1" type="ORF">MILVUS5_LOCUS27823</name>
</gene>
<proteinExistence type="predicted"/>